<reference evidence="1 2" key="1">
    <citation type="journal article" date="2016" name="Genome Announc.">
        <title>Draft Genome Sequence of the Thermotolerant Cyanobacterium Desertifilum sp. IPPAS B-1220.</title>
        <authorList>
            <person name="Mironov K.S."/>
            <person name="Sinetova M.A."/>
            <person name="Bolatkhan K."/>
            <person name="Zayadan B.K."/>
            <person name="Ustinova V.V."/>
            <person name="Kupriyanova E.V."/>
            <person name="Skrypnik A.N."/>
            <person name="Gogoleva N.E."/>
            <person name="Gogolev Y.V."/>
            <person name="Los D.A."/>
        </authorList>
    </citation>
    <scope>NUCLEOTIDE SEQUENCE [LARGE SCALE GENOMIC DNA]</scope>
    <source>
        <strain evidence="1 2">IPPAS B-1220</strain>
    </source>
</reference>
<keyword evidence="2" id="KW-1185">Reference proteome</keyword>
<proteinExistence type="predicted"/>
<gene>
    <name evidence="1" type="ORF">BH720_021715</name>
</gene>
<dbReference type="EMBL" id="CP182909">
    <property type="protein sequence ID" value="XPM62361.1"/>
    <property type="molecule type" value="Genomic_DNA"/>
</dbReference>
<sequence length="86" mass="9582">MGVGGNWGIQVFEINSENSLICSLRDREAQSSPQHSLLPILLRTHFPLSILFPHLPILLPLGTRNSELGTHFPLSTFYSALRRGSQ</sequence>
<evidence type="ECO:0000313" key="1">
    <source>
        <dbReference type="EMBL" id="XPM62361.1"/>
    </source>
</evidence>
<organism evidence="1 2">
    <name type="scientific">Desertifilum tharense IPPAS B-1220</name>
    <dbReference type="NCBI Taxonomy" id="1781255"/>
    <lineage>
        <taxon>Bacteria</taxon>
        <taxon>Bacillati</taxon>
        <taxon>Cyanobacteriota</taxon>
        <taxon>Cyanophyceae</taxon>
        <taxon>Desertifilales</taxon>
        <taxon>Desertifilaceae</taxon>
        <taxon>Desertifilum</taxon>
    </lineage>
</organism>
<accession>A0ACD5GPF0</accession>
<name>A0ACD5GPF0_9CYAN</name>
<dbReference type="Proteomes" id="UP000095472">
    <property type="component" value="Chromosome"/>
</dbReference>
<protein>
    <submittedName>
        <fullName evidence="1">Uncharacterized protein</fullName>
    </submittedName>
</protein>
<evidence type="ECO:0000313" key="2">
    <source>
        <dbReference type="Proteomes" id="UP000095472"/>
    </source>
</evidence>